<name>G6XHB7_9PROT</name>
<dbReference type="eggNOG" id="COG0583">
    <property type="taxonomic scope" value="Bacteria"/>
</dbReference>
<dbReference type="InterPro" id="IPR058163">
    <property type="entry name" value="LysR-type_TF_proteobact-type"/>
</dbReference>
<dbReference type="PANTHER" id="PTHR30537:SF5">
    <property type="entry name" value="HTH-TYPE TRANSCRIPTIONAL ACTIVATOR TTDR-RELATED"/>
    <property type="match status" value="1"/>
</dbReference>
<dbReference type="PATRIC" id="fig|1088869.3.peg.891"/>
<accession>G6XHB7</accession>
<organism evidence="3 4">
    <name type="scientific">Gluconobacter morbifer G707</name>
    <dbReference type="NCBI Taxonomy" id="1088869"/>
    <lineage>
        <taxon>Bacteria</taxon>
        <taxon>Pseudomonadati</taxon>
        <taxon>Pseudomonadota</taxon>
        <taxon>Alphaproteobacteria</taxon>
        <taxon>Acetobacterales</taxon>
        <taxon>Acetobacteraceae</taxon>
        <taxon>Gluconobacter</taxon>
    </lineage>
</organism>
<dbReference type="Pfam" id="PF03466">
    <property type="entry name" value="LysR_substrate"/>
    <property type="match status" value="1"/>
</dbReference>
<comment type="caution">
    <text evidence="3">The sequence shown here is derived from an EMBL/GenBank/DDBJ whole genome shotgun (WGS) entry which is preliminary data.</text>
</comment>
<protein>
    <recommendedName>
        <fullName evidence="2">LysR substrate-binding domain-containing protein</fullName>
    </recommendedName>
</protein>
<gene>
    <name evidence="3" type="ORF">GMO_08830</name>
</gene>
<dbReference type="Proteomes" id="UP000004949">
    <property type="component" value="Unassembled WGS sequence"/>
</dbReference>
<feature type="domain" description="LysR substrate-binding" evidence="2">
    <location>
        <begin position="40"/>
        <end position="194"/>
    </location>
</feature>
<evidence type="ECO:0000313" key="4">
    <source>
        <dbReference type="Proteomes" id="UP000004949"/>
    </source>
</evidence>
<proteinExistence type="inferred from homology"/>
<reference evidence="3 4" key="1">
    <citation type="submission" date="2011-10" db="EMBL/GenBank/DDBJ databases">
        <title>Genome sequence of Gluconobacter morbifer G707, isolated from Drosophila gut.</title>
        <authorList>
            <person name="Lee W.-J."/>
            <person name="Kim E.-K."/>
        </authorList>
    </citation>
    <scope>NUCLEOTIDE SEQUENCE [LARGE SCALE GENOMIC DNA]</scope>
    <source>
        <strain evidence="3 4">G707</strain>
    </source>
</reference>
<keyword evidence="4" id="KW-1185">Reference proteome</keyword>
<dbReference type="Gene3D" id="3.40.190.290">
    <property type="match status" value="1"/>
</dbReference>
<dbReference type="CDD" id="cd08422">
    <property type="entry name" value="PBP2_CrgA_like"/>
    <property type="match status" value="1"/>
</dbReference>
<sequence length="230" mass="24992">MMARPVLLRLTEAGLMLLPHARRVINKFEDVRAALDGVSGQPCGLLRINAAMRFVFGLVAPMIPGFFRRFPEIRVHLQTKNRIVDVAREDVDVTIRIGALPDSGLIARRLGAIALWLCASPVYLRQHGIPETPSDLTSHTLLGWTDRPESWRFTNMQGQDDIISVPVGSTVPESAALKILLKINMGTGGLPDFLGLSATSQLSSKVRVFIDALRARLAHGAGESGGSPGR</sequence>
<dbReference type="EMBL" id="AGQV01000001">
    <property type="protein sequence ID" value="EHH69575.1"/>
    <property type="molecule type" value="Genomic_DNA"/>
</dbReference>
<evidence type="ECO:0000313" key="3">
    <source>
        <dbReference type="EMBL" id="EHH69575.1"/>
    </source>
</evidence>
<evidence type="ECO:0000256" key="1">
    <source>
        <dbReference type="ARBA" id="ARBA00009437"/>
    </source>
</evidence>
<dbReference type="SUPFAM" id="SSF53850">
    <property type="entry name" value="Periplasmic binding protein-like II"/>
    <property type="match status" value="1"/>
</dbReference>
<dbReference type="PANTHER" id="PTHR30537">
    <property type="entry name" value="HTH-TYPE TRANSCRIPTIONAL REGULATOR"/>
    <property type="match status" value="1"/>
</dbReference>
<dbReference type="AlphaFoldDB" id="G6XHB7"/>
<comment type="similarity">
    <text evidence="1">Belongs to the LysR transcriptional regulatory family.</text>
</comment>
<evidence type="ECO:0000259" key="2">
    <source>
        <dbReference type="Pfam" id="PF03466"/>
    </source>
</evidence>
<dbReference type="InterPro" id="IPR005119">
    <property type="entry name" value="LysR_subst-bd"/>
</dbReference>